<protein>
    <recommendedName>
        <fullName evidence="4">F-box domain-containing protein</fullName>
    </recommendedName>
</protein>
<sequence length="913" mass="101715">MGEGSSCAICAGHFYACIAEKSWSKAVKVAVAEGEEPPSHEELEENEDYRGSDPAIISKKDIKWIETVGLVGTNPNAKGVDQGFVTYHGYEAEFTVMPTDATVPNHEDYVLQGWFACYESYNEETDDRVAFPMHPTCYDLFRRRLAYDSGEDGKAKVKKSTLYRVMRQLHSSRLDHELEHWGEPEPPESGQWVEKPGEEIFQANPAWPLPDLQEKISKQLKDGYFDRAPGPSCPDLGARVKNDPFKKLPCEIMLEIGKGLGDSGDLTAWANASWFAHVSIRSAPLLFWRDVVRTQLAWFFELLDCLAEEQPDASSDDERQKLAHRLRSLYIWANTISTPRRWIDQGRFIRLANRRRIWRAPCAALVDLYLSECNAQPTGSEWEQLCSTEAKRWKRYRVTHEEGLSVFGDERNFIFYEDWRDATKPQVFEAFFRATDGWLVGLGVTTDGREPRRVGATGDVGGVQVVCSAASVPPGDWICGILLHIPVIDIVGTVSNDRKTSVKGLTVICSSGLTIRLGETTQGHAVRPLMARGPRQIIGLTIQAAARKDEGYSPPPFTGIGILTLWDSQLGDGNSNDDDGDDDNNNDNGILPNGIARLRGDEMAIDDILWSEPETCHFAEPYYNNTSLRFVNYDESRTRAELVELNDDLVPHDVLLWAADTSELAQLKRISIFIAYSDEVDNIKFGVFDICGLGVEFVDGHPDGSRFVGRRGRESGSIEQAEGAARKQPQLARGSDAALTEMEGGRGNWRIDMDIDGPGGEFITGVSSHAGSNDWPVSGLKFRTNRGREAGCWLDSSDDDGNFPQRASFEDPPGRTLVGMVVRFDCGRGRDTNGNRTHKSLTNMGGIAMQLGIGSEGMIPDDDSYYEDTRSYYYSSDEDDEGNGDDQEDEGDEDNEDDEENGEDDEENDEDGE</sequence>
<evidence type="ECO:0008006" key="4">
    <source>
        <dbReference type="Google" id="ProtNLM"/>
    </source>
</evidence>
<evidence type="ECO:0000313" key="3">
    <source>
        <dbReference type="Proteomes" id="UP000294847"/>
    </source>
</evidence>
<feature type="compositionally biased region" description="Acidic residues" evidence="1">
    <location>
        <begin position="575"/>
        <end position="585"/>
    </location>
</feature>
<feature type="region of interest" description="Disordered" evidence="1">
    <location>
        <begin position="571"/>
        <end position="593"/>
    </location>
</feature>
<reference evidence="2 3" key="1">
    <citation type="journal article" date="2019" name="Mol. Biol. Evol.">
        <title>Blast fungal genomes show frequent chromosomal changes, gene gains and losses, and effector gene turnover.</title>
        <authorList>
            <person name="Gomez Luciano L.B."/>
            <person name="Jason Tsai I."/>
            <person name="Chuma I."/>
            <person name="Tosa Y."/>
            <person name="Chen Y.H."/>
            <person name="Li J.Y."/>
            <person name="Li M.Y."/>
            <person name="Jade Lu M.Y."/>
            <person name="Nakayashiki H."/>
            <person name="Li W.H."/>
        </authorList>
    </citation>
    <scope>NUCLEOTIDE SEQUENCE [LARGE SCALE GENOMIC DNA]</scope>
    <source>
        <strain evidence="2">MZ5-1-6</strain>
    </source>
</reference>
<proteinExistence type="predicted"/>
<dbReference type="AlphaFoldDB" id="A0A4P7NIF3"/>
<evidence type="ECO:0000313" key="2">
    <source>
        <dbReference type="EMBL" id="QBZ61802.1"/>
    </source>
</evidence>
<feature type="region of interest" description="Disordered" evidence="1">
    <location>
        <begin position="854"/>
        <end position="913"/>
    </location>
</feature>
<dbReference type="EMBL" id="CP034207">
    <property type="protein sequence ID" value="QBZ61802.1"/>
    <property type="molecule type" value="Genomic_DNA"/>
</dbReference>
<dbReference type="Proteomes" id="UP000294847">
    <property type="component" value="Chromosome 4"/>
</dbReference>
<organism evidence="2 3">
    <name type="scientific">Pyricularia oryzae</name>
    <name type="common">Rice blast fungus</name>
    <name type="synonym">Magnaporthe oryzae</name>
    <dbReference type="NCBI Taxonomy" id="318829"/>
    <lineage>
        <taxon>Eukaryota</taxon>
        <taxon>Fungi</taxon>
        <taxon>Dikarya</taxon>
        <taxon>Ascomycota</taxon>
        <taxon>Pezizomycotina</taxon>
        <taxon>Sordariomycetes</taxon>
        <taxon>Sordariomycetidae</taxon>
        <taxon>Magnaporthales</taxon>
        <taxon>Pyriculariaceae</taxon>
        <taxon>Pyricularia</taxon>
    </lineage>
</organism>
<name>A0A4P7NIF3_PYROR</name>
<gene>
    <name evidence="2" type="ORF">PoMZ_08760</name>
</gene>
<evidence type="ECO:0000256" key="1">
    <source>
        <dbReference type="SAM" id="MobiDB-lite"/>
    </source>
</evidence>
<accession>A0A4P7NIF3</accession>
<feature type="compositionally biased region" description="Acidic residues" evidence="1">
    <location>
        <begin position="876"/>
        <end position="913"/>
    </location>
</feature>
<feature type="region of interest" description="Disordered" evidence="1">
    <location>
        <begin position="710"/>
        <end position="735"/>
    </location>
</feature>